<evidence type="ECO:0000256" key="1">
    <source>
        <dbReference type="SAM" id="Phobius"/>
    </source>
</evidence>
<evidence type="ECO:0000313" key="2">
    <source>
        <dbReference type="EMBL" id="AMQ55440.1"/>
    </source>
</evidence>
<organism evidence="2 3">
    <name type="scientific">Algoriphagus sanaruensis</name>
    <dbReference type="NCBI Taxonomy" id="1727163"/>
    <lineage>
        <taxon>Bacteria</taxon>
        <taxon>Pseudomonadati</taxon>
        <taxon>Bacteroidota</taxon>
        <taxon>Cytophagia</taxon>
        <taxon>Cytophagales</taxon>
        <taxon>Cyclobacteriaceae</taxon>
        <taxon>Algoriphagus</taxon>
    </lineage>
</organism>
<feature type="transmembrane region" description="Helical" evidence="1">
    <location>
        <begin position="24"/>
        <end position="42"/>
    </location>
</feature>
<dbReference type="Proteomes" id="UP000073816">
    <property type="component" value="Chromosome"/>
</dbReference>
<reference evidence="3" key="1">
    <citation type="submission" date="2015-09" db="EMBL/GenBank/DDBJ databases">
        <title>Complete sequence of Algoriphagus sp. M8-2.</title>
        <authorList>
            <person name="Shintani M."/>
        </authorList>
    </citation>
    <scope>NUCLEOTIDE SEQUENCE [LARGE SCALE GENOMIC DNA]</scope>
    <source>
        <strain evidence="3">M8-2</strain>
    </source>
</reference>
<gene>
    <name evidence="2" type="ORF">AO498_03445</name>
</gene>
<sequence length="376" mass="41639">MKPAISGILSVCYSEEIWKPNQKSIMKSILLIFLFLFLGIFPGEILSEKDLKVTSFNKKNQGSKAPKKVFIRSFNAYFEVYEEASAKTSGSKNERANRTTYTSGTSTTMGVQIQGVDVPDFQKLINEAYQNFVSQLKGQGYEIMTADEAKKYEYYADWTKKEGGASSDAQVEGYIMVTPIGYDYLVKSVTKGGKEKMGGGFVDPTPKISKELDNAFIADVNFAFPFVMLDADASTWTNSTSVKATIGYRIEPSLDPTENNRSITNFGVSRIPSQVRFVSGLDIGSNPLFHAKVEPKKAVYAEGVFKDKIIKEVTQAQTDMFSKTGYSQLVMVSGDQKKVASHFADCDHDAYVNFASDVMQSMIDTGVSNFLELSKD</sequence>
<evidence type="ECO:0000313" key="3">
    <source>
        <dbReference type="Proteomes" id="UP000073816"/>
    </source>
</evidence>
<dbReference type="AlphaFoldDB" id="A0A142EJY5"/>
<keyword evidence="1" id="KW-1133">Transmembrane helix</keyword>
<reference evidence="2 3" key="2">
    <citation type="journal article" date="2016" name="Genome Announc.">
        <title>Complete Genome Sequence of Algoriphagus sp. Strain M8-2, Isolated from a Brackish Lake.</title>
        <authorList>
            <person name="Muraguchi Y."/>
            <person name="Kushimoto K."/>
            <person name="Ohtsubo Y."/>
            <person name="Suzuki T."/>
            <person name="Dohra H."/>
            <person name="Kimbara K."/>
            <person name="Shintani M."/>
        </authorList>
    </citation>
    <scope>NUCLEOTIDE SEQUENCE [LARGE SCALE GENOMIC DNA]</scope>
    <source>
        <strain evidence="2 3">M8-2</strain>
    </source>
</reference>
<keyword evidence="1" id="KW-0472">Membrane</keyword>
<keyword evidence="3" id="KW-1185">Reference proteome</keyword>
<name>A0A142EJY5_9BACT</name>
<dbReference type="PATRIC" id="fig|1727163.4.peg.714"/>
<dbReference type="STRING" id="1727163.AO498_03445"/>
<protein>
    <submittedName>
        <fullName evidence="2">Uncharacterized protein</fullName>
    </submittedName>
</protein>
<accession>A0A142EJY5</accession>
<dbReference type="KEGG" id="alm:AO498_03445"/>
<dbReference type="EMBL" id="CP012836">
    <property type="protein sequence ID" value="AMQ55440.1"/>
    <property type="molecule type" value="Genomic_DNA"/>
</dbReference>
<keyword evidence="1" id="KW-0812">Transmembrane</keyword>
<proteinExistence type="predicted"/>